<evidence type="ECO:0000313" key="2">
    <source>
        <dbReference type="EMBL" id="CAF1554618.1"/>
    </source>
</evidence>
<dbReference type="Proteomes" id="UP000682733">
    <property type="component" value="Unassembled WGS sequence"/>
</dbReference>
<accession>A0A815X9D8</accession>
<dbReference type="EMBL" id="CAJNOQ010027563">
    <property type="protein sequence ID" value="CAF1554618.1"/>
    <property type="molecule type" value="Genomic_DNA"/>
</dbReference>
<keyword evidence="5" id="KW-1185">Reference proteome</keyword>
<dbReference type="AlphaFoldDB" id="A0A815X9D8"/>
<organism evidence="2 5">
    <name type="scientific">Didymodactylos carnosus</name>
    <dbReference type="NCBI Taxonomy" id="1234261"/>
    <lineage>
        <taxon>Eukaryota</taxon>
        <taxon>Metazoa</taxon>
        <taxon>Spiralia</taxon>
        <taxon>Gnathifera</taxon>
        <taxon>Rotifera</taxon>
        <taxon>Eurotatoria</taxon>
        <taxon>Bdelloidea</taxon>
        <taxon>Philodinida</taxon>
        <taxon>Philodinidae</taxon>
        <taxon>Didymodactylos</taxon>
    </lineage>
</organism>
<dbReference type="Proteomes" id="UP000663829">
    <property type="component" value="Unassembled WGS sequence"/>
</dbReference>
<evidence type="ECO:0000313" key="4">
    <source>
        <dbReference type="EMBL" id="CAF4415776.1"/>
    </source>
</evidence>
<reference evidence="2" key="1">
    <citation type="submission" date="2021-02" db="EMBL/GenBank/DDBJ databases">
        <authorList>
            <person name="Nowell W R."/>
        </authorList>
    </citation>
    <scope>NUCLEOTIDE SEQUENCE</scope>
</reference>
<dbReference type="Proteomes" id="UP000677228">
    <property type="component" value="Unassembled WGS sequence"/>
</dbReference>
<sequence>MVVFVRIMGNTRRRNRLLARSTTQIPKFKDGDIVLASYPDGIGYRSTIITYHEAVCLVRRGEEGFVNGVATAYVYPFAQEEDDTCSRILLEDL</sequence>
<dbReference type="Proteomes" id="UP000681722">
    <property type="component" value="Unassembled WGS sequence"/>
</dbReference>
<evidence type="ECO:0000313" key="1">
    <source>
        <dbReference type="EMBL" id="CAF1387692.1"/>
    </source>
</evidence>
<comment type="caution">
    <text evidence="2">The sequence shown here is derived from an EMBL/GenBank/DDBJ whole genome shotgun (WGS) entry which is preliminary data.</text>
</comment>
<gene>
    <name evidence="2" type="ORF">GPM918_LOCUS39409</name>
    <name evidence="1" type="ORF">OVA965_LOCUS32416</name>
    <name evidence="4" type="ORF">SRO942_LOCUS40279</name>
    <name evidence="3" type="ORF">TMI583_LOCUS33274</name>
</gene>
<name>A0A815X9D8_9BILA</name>
<proteinExistence type="predicted"/>
<dbReference type="EMBL" id="CAJOBC010093262">
    <property type="protein sequence ID" value="CAF4415776.1"/>
    <property type="molecule type" value="Genomic_DNA"/>
</dbReference>
<evidence type="ECO:0000313" key="3">
    <source>
        <dbReference type="EMBL" id="CAF4195526.1"/>
    </source>
</evidence>
<evidence type="ECO:0000313" key="5">
    <source>
        <dbReference type="Proteomes" id="UP000663829"/>
    </source>
</evidence>
<dbReference type="EMBL" id="CAJOBA010046945">
    <property type="protein sequence ID" value="CAF4195526.1"/>
    <property type="molecule type" value="Genomic_DNA"/>
</dbReference>
<protein>
    <submittedName>
        <fullName evidence="2">Uncharacterized protein</fullName>
    </submittedName>
</protein>
<dbReference type="EMBL" id="CAJNOK010025244">
    <property type="protein sequence ID" value="CAF1387692.1"/>
    <property type="molecule type" value="Genomic_DNA"/>
</dbReference>